<evidence type="ECO:0000313" key="3">
    <source>
        <dbReference type="Proteomes" id="UP000093053"/>
    </source>
</evidence>
<reference evidence="2 3" key="1">
    <citation type="submission" date="2016-07" db="EMBL/GenBank/DDBJ databases">
        <title>Complete genome sequence of the Lentzea guizhouensis DHS C013.</title>
        <authorList>
            <person name="Cao C."/>
        </authorList>
    </citation>
    <scope>NUCLEOTIDE SEQUENCE [LARGE SCALE GENOMIC DNA]</scope>
    <source>
        <strain evidence="2 3">DHS C013</strain>
    </source>
</reference>
<dbReference type="AlphaFoldDB" id="A0A1B2HQY1"/>
<protein>
    <submittedName>
        <fullName evidence="2">Uncharacterized protein</fullName>
    </submittedName>
</protein>
<dbReference type="STRING" id="1586287.BBK82_33015"/>
<dbReference type="EMBL" id="CP016793">
    <property type="protein sequence ID" value="ANZ40140.1"/>
    <property type="molecule type" value="Genomic_DNA"/>
</dbReference>
<name>A0A1B2HQY1_9PSEU</name>
<dbReference type="Proteomes" id="UP000093053">
    <property type="component" value="Chromosome"/>
</dbReference>
<accession>A0A1B2HQY1</accession>
<evidence type="ECO:0000313" key="2">
    <source>
        <dbReference type="EMBL" id="ANZ40140.1"/>
    </source>
</evidence>
<keyword evidence="3" id="KW-1185">Reference proteome</keyword>
<gene>
    <name evidence="2" type="ORF">BBK82_33015</name>
</gene>
<proteinExistence type="predicted"/>
<feature type="region of interest" description="Disordered" evidence="1">
    <location>
        <begin position="45"/>
        <end position="79"/>
    </location>
</feature>
<organism evidence="2 3">
    <name type="scientific">Lentzea guizhouensis</name>
    <dbReference type="NCBI Taxonomy" id="1586287"/>
    <lineage>
        <taxon>Bacteria</taxon>
        <taxon>Bacillati</taxon>
        <taxon>Actinomycetota</taxon>
        <taxon>Actinomycetes</taxon>
        <taxon>Pseudonocardiales</taxon>
        <taxon>Pseudonocardiaceae</taxon>
        <taxon>Lentzea</taxon>
    </lineage>
</organism>
<evidence type="ECO:0000256" key="1">
    <source>
        <dbReference type="SAM" id="MobiDB-lite"/>
    </source>
</evidence>
<dbReference type="KEGG" id="led:BBK82_33015"/>
<sequence length="154" mass="17138">MQQFGEHVRRITRLLGRAAEVDVELAVGVVGADLVRDPDRQRRLAHTGCAGDARDRHPAGGAERGGEAGDLGGPPAEVGDARWQLPDRCPFVRVAAQDREVGFLERRARFQAELLREPLTQVRVDLQRLDTAVRALQRDHQLMADALPIRVHFE</sequence>